<dbReference type="InterPro" id="IPR036047">
    <property type="entry name" value="F-box-like_dom_sf"/>
</dbReference>
<dbReference type="Proteomes" id="UP001385951">
    <property type="component" value="Unassembled WGS sequence"/>
</dbReference>
<proteinExistence type="predicted"/>
<name>A0AAW0G725_9APHY</name>
<dbReference type="AlphaFoldDB" id="A0AAW0G725"/>
<comment type="caution">
    <text evidence="2">The sequence shown here is derived from an EMBL/GenBank/DDBJ whole genome shotgun (WGS) entry which is preliminary data.</text>
</comment>
<dbReference type="PROSITE" id="PS50181">
    <property type="entry name" value="FBOX"/>
    <property type="match status" value="1"/>
</dbReference>
<evidence type="ECO:0000313" key="2">
    <source>
        <dbReference type="EMBL" id="KAK7685527.1"/>
    </source>
</evidence>
<dbReference type="Pfam" id="PF00646">
    <property type="entry name" value="F-box"/>
    <property type="match status" value="1"/>
</dbReference>
<dbReference type="InterPro" id="IPR001810">
    <property type="entry name" value="F-box_dom"/>
</dbReference>
<dbReference type="SUPFAM" id="SSF81383">
    <property type="entry name" value="F-box domain"/>
    <property type="match status" value="1"/>
</dbReference>
<dbReference type="EMBL" id="JASBNA010000020">
    <property type="protein sequence ID" value="KAK7685527.1"/>
    <property type="molecule type" value="Genomic_DNA"/>
</dbReference>
<evidence type="ECO:0000259" key="1">
    <source>
        <dbReference type="PROSITE" id="PS50181"/>
    </source>
</evidence>
<sequence>MPQPILPLELILKVLLCLETEDLLRCRLTSFAFDSLIRETKELQYDVELWTNGYEDASSRDGDASTRLQTISHIQQRWNNIHDSCFSLTIPTNFTHLWQFQNCTVHEGILLVTPSNSVRSIICRRTTPTDRFLLRFDLDEVVRTKQLTPRTLDVDRPFIRAHAFPHEELLVLERVISHIPDGALVNFIHPDFYSLELEFRSLNDGRPHPRAKQPRLRIPSRQHISLELNVSGEFLIVYDLTYFAESTMRTGWGTHLYHWPTGQLIKTWACVRDETFVFGGTLLSKDAILVPTINLVTPSPTMSLDLYSIQCDPDSQWRCTLTGRFMLPTLYSIDMITSRIHQAHIWIHDKGGMSSTSSKCQPSPRLFEIHFPDYIMIIRHSAFFGHYPEGSSETLLDGGVGTVPWDVWGPHNSRILEIYSPSTQSVISGYRVSFHNEIFDFCPRRLSDPVGTDVGGVDIQEPSLLTPCIFSGEVTTSLPYRRTSLPSHLQSTRQSRCYLVETTDGPKCIRVHRVENHPYESVQIVGISVT</sequence>
<dbReference type="CDD" id="cd09917">
    <property type="entry name" value="F-box_SF"/>
    <property type="match status" value="1"/>
</dbReference>
<reference evidence="2 3" key="1">
    <citation type="submission" date="2022-09" db="EMBL/GenBank/DDBJ databases">
        <authorList>
            <person name="Palmer J.M."/>
        </authorList>
    </citation>
    <scope>NUCLEOTIDE SEQUENCE [LARGE SCALE GENOMIC DNA]</scope>
    <source>
        <strain evidence="2 3">DSM 7382</strain>
    </source>
</reference>
<organism evidence="2 3">
    <name type="scientific">Cerrena zonata</name>
    <dbReference type="NCBI Taxonomy" id="2478898"/>
    <lineage>
        <taxon>Eukaryota</taxon>
        <taxon>Fungi</taxon>
        <taxon>Dikarya</taxon>
        <taxon>Basidiomycota</taxon>
        <taxon>Agaricomycotina</taxon>
        <taxon>Agaricomycetes</taxon>
        <taxon>Polyporales</taxon>
        <taxon>Cerrenaceae</taxon>
        <taxon>Cerrena</taxon>
    </lineage>
</organism>
<dbReference type="SMART" id="SM00256">
    <property type="entry name" value="FBOX"/>
    <property type="match status" value="1"/>
</dbReference>
<gene>
    <name evidence="2" type="ORF">QCA50_011394</name>
</gene>
<evidence type="ECO:0000313" key="3">
    <source>
        <dbReference type="Proteomes" id="UP001385951"/>
    </source>
</evidence>
<protein>
    <recommendedName>
        <fullName evidence="1">F-box domain-containing protein</fullName>
    </recommendedName>
</protein>
<feature type="domain" description="F-box" evidence="1">
    <location>
        <begin position="1"/>
        <end position="53"/>
    </location>
</feature>
<accession>A0AAW0G725</accession>
<keyword evidence="3" id="KW-1185">Reference proteome</keyword>